<protein>
    <submittedName>
        <fullName evidence="1">Uncharacterized protein</fullName>
    </submittedName>
</protein>
<dbReference type="AlphaFoldDB" id="A0A9P4IIW3"/>
<sequence>MPLTTLALQAPIDVTAPVDYAPLKWYLHYAATFDADLQALSKTPTRFYNSQAVNYGANSELVNGAKAVFDDYLYLWGDFDHLTREVRSITVVSDEASDVHVFHMEVVTNCHLPNGKGVIGVPTYFVYTAKKADAAETDEKYQFYEIRSYFDCTLVEKGKSMCR</sequence>
<gene>
    <name evidence="1" type="ORF">NA57DRAFT_56617</name>
</gene>
<dbReference type="Proteomes" id="UP000799772">
    <property type="component" value="Unassembled WGS sequence"/>
</dbReference>
<evidence type="ECO:0000313" key="2">
    <source>
        <dbReference type="Proteomes" id="UP000799772"/>
    </source>
</evidence>
<dbReference type="EMBL" id="ML978126">
    <property type="protein sequence ID" value="KAF2098986.1"/>
    <property type="molecule type" value="Genomic_DNA"/>
</dbReference>
<organism evidence="1 2">
    <name type="scientific">Rhizodiscina lignyota</name>
    <dbReference type="NCBI Taxonomy" id="1504668"/>
    <lineage>
        <taxon>Eukaryota</taxon>
        <taxon>Fungi</taxon>
        <taxon>Dikarya</taxon>
        <taxon>Ascomycota</taxon>
        <taxon>Pezizomycotina</taxon>
        <taxon>Dothideomycetes</taxon>
        <taxon>Pleosporomycetidae</taxon>
        <taxon>Aulographales</taxon>
        <taxon>Rhizodiscinaceae</taxon>
        <taxon>Rhizodiscina</taxon>
    </lineage>
</organism>
<keyword evidence="2" id="KW-1185">Reference proteome</keyword>
<reference evidence="1" key="1">
    <citation type="journal article" date="2020" name="Stud. Mycol.">
        <title>101 Dothideomycetes genomes: a test case for predicting lifestyles and emergence of pathogens.</title>
        <authorList>
            <person name="Haridas S."/>
            <person name="Albert R."/>
            <person name="Binder M."/>
            <person name="Bloem J."/>
            <person name="Labutti K."/>
            <person name="Salamov A."/>
            <person name="Andreopoulos B."/>
            <person name="Baker S."/>
            <person name="Barry K."/>
            <person name="Bills G."/>
            <person name="Bluhm B."/>
            <person name="Cannon C."/>
            <person name="Castanera R."/>
            <person name="Culley D."/>
            <person name="Daum C."/>
            <person name="Ezra D."/>
            <person name="Gonzalez J."/>
            <person name="Henrissat B."/>
            <person name="Kuo A."/>
            <person name="Liang C."/>
            <person name="Lipzen A."/>
            <person name="Lutzoni F."/>
            <person name="Magnuson J."/>
            <person name="Mondo S."/>
            <person name="Nolan M."/>
            <person name="Ohm R."/>
            <person name="Pangilinan J."/>
            <person name="Park H.-J."/>
            <person name="Ramirez L."/>
            <person name="Alfaro M."/>
            <person name="Sun H."/>
            <person name="Tritt A."/>
            <person name="Yoshinaga Y."/>
            <person name="Zwiers L.-H."/>
            <person name="Turgeon B."/>
            <person name="Goodwin S."/>
            <person name="Spatafora J."/>
            <person name="Crous P."/>
            <person name="Grigoriev I."/>
        </authorList>
    </citation>
    <scope>NUCLEOTIDE SEQUENCE</scope>
    <source>
        <strain evidence="1">CBS 133067</strain>
    </source>
</reference>
<name>A0A9P4IIW3_9PEZI</name>
<evidence type="ECO:0000313" key="1">
    <source>
        <dbReference type="EMBL" id="KAF2098986.1"/>
    </source>
</evidence>
<dbReference type="OrthoDB" id="4971611at2759"/>
<proteinExistence type="predicted"/>
<comment type="caution">
    <text evidence="1">The sequence shown here is derived from an EMBL/GenBank/DDBJ whole genome shotgun (WGS) entry which is preliminary data.</text>
</comment>
<accession>A0A9P4IIW3</accession>